<dbReference type="RefSeq" id="WP_012891919.1">
    <property type="nucleotide sequence ID" value="NC_013595.1"/>
</dbReference>
<dbReference type="OrthoDB" id="3512762at2"/>
<reference evidence="1 2" key="1">
    <citation type="journal article" date="2010" name="Stand. Genomic Sci.">
        <title>Complete genome sequence of Streptosporangium roseum type strain (NI 9100).</title>
        <authorList>
            <person name="Nolan M."/>
            <person name="Sikorski J."/>
            <person name="Jando M."/>
            <person name="Lucas S."/>
            <person name="Lapidus A."/>
            <person name="Glavina Del Rio T."/>
            <person name="Chen F."/>
            <person name="Tice H."/>
            <person name="Pitluck S."/>
            <person name="Cheng J.F."/>
            <person name="Chertkov O."/>
            <person name="Sims D."/>
            <person name="Meincke L."/>
            <person name="Brettin T."/>
            <person name="Han C."/>
            <person name="Detter J.C."/>
            <person name="Bruce D."/>
            <person name="Goodwin L."/>
            <person name="Land M."/>
            <person name="Hauser L."/>
            <person name="Chang Y.J."/>
            <person name="Jeffries C.D."/>
            <person name="Ivanova N."/>
            <person name="Mavromatis K."/>
            <person name="Mikhailova N."/>
            <person name="Chen A."/>
            <person name="Palaniappan K."/>
            <person name="Chain P."/>
            <person name="Rohde M."/>
            <person name="Goker M."/>
            <person name="Bristow J."/>
            <person name="Eisen J.A."/>
            <person name="Markowitz V."/>
            <person name="Hugenholtz P."/>
            <person name="Kyrpides N.C."/>
            <person name="Klenk H.P."/>
        </authorList>
    </citation>
    <scope>NUCLEOTIDE SEQUENCE [LARGE SCALE GENOMIC DNA]</scope>
    <source>
        <strain evidence="2">ATCC 12428 / DSM 43021 / JCM 3005 / NI 9100</strain>
    </source>
</reference>
<keyword evidence="2" id="KW-1185">Reference proteome</keyword>
<evidence type="ECO:0000313" key="2">
    <source>
        <dbReference type="Proteomes" id="UP000002029"/>
    </source>
</evidence>
<evidence type="ECO:0008006" key="3">
    <source>
        <dbReference type="Google" id="ProtNLM"/>
    </source>
</evidence>
<evidence type="ECO:0000313" key="1">
    <source>
        <dbReference type="EMBL" id="ACZ88182.1"/>
    </source>
</evidence>
<dbReference type="EMBL" id="CP001814">
    <property type="protein sequence ID" value="ACZ88182.1"/>
    <property type="molecule type" value="Genomic_DNA"/>
</dbReference>
<protein>
    <recommendedName>
        <fullName evidence="3">Lipoprotein</fullName>
    </recommendedName>
</protein>
<accession>D2BDU0</accession>
<proteinExistence type="predicted"/>
<dbReference type="eggNOG" id="ENOG5033CBY">
    <property type="taxonomic scope" value="Bacteria"/>
</dbReference>
<dbReference type="Proteomes" id="UP000002029">
    <property type="component" value="Chromosome"/>
</dbReference>
<dbReference type="HOGENOM" id="CLU_764872_0_0_11"/>
<dbReference type="AlphaFoldDB" id="D2BDU0"/>
<sequence>MRGLGWAVVMAGLVLAGCGGSGDAGLTGAVETGGTGRTGAVETGGGSAGGLRQVMAHLGAGSPAADYLDYGDMAHWRSLGVVTEDGPGQDRRWLSAVGSGFGDFGLNASRLAEPTGINVFAADRGVSVGTPPRTAIRIEGRLDSAGIRAKLTALGARPRTIGGQEGLSMADDNAIDMKGPQTRLGLINQLNQVVVTDSALVSGAAAAPVAATLGGGPSLADSPDHAAVADCLGDVVTAVVMAPPQPGGVTLYGVGLRRPAGTTDRAVDVVCVLPRVAEVGRTFAERFTVAAKAGGRPLSDLVETVTHDEVRSGGRTAHRATLTIKPDGPIMLSHQLLFRNELAALADPSAPADPLGIVRPTP</sequence>
<name>D2BDU0_STRRD</name>
<dbReference type="KEGG" id="sro:Sros_5422"/>
<organism evidence="1 2">
    <name type="scientific">Streptosporangium roseum (strain ATCC 12428 / DSM 43021 / JCM 3005 / KCTC 9067 / NCIMB 10171 / NRRL 2505 / NI 9100)</name>
    <dbReference type="NCBI Taxonomy" id="479432"/>
    <lineage>
        <taxon>Bacteria</taxon>
        <taxon>Bacillati</taxon>
        <taxon>Actinomycetota</taxon>
        <taxon>Actinomycetes</taxon>
        <taxon>Streptosporangiales</taxon>
        <taxon>Streptosporangiaceae</taxon>
        <taxon>Streptosporangium</taxon>
    </lineage>
</organism>
<dbReference type="PROSITE" id="PS51257">
    <property type="entry name" value="PROKAR_LIPOPROTEIN"/>
    <property type="match status" value="1"/>
</dbReference>
<gene>
    <name evidence="1" type="ordered locus">Sros_5422</name>
</gene>